<dbReference type="Pfam" id="PF12830">
    <property type="entry name" value="Nipped-B_C"/>
    <property type="match status" value="1"/>
</dbReference>
<feature type="domain" description="Sister chromatid cohesion C-terminal" evidence="3">
    <location>
        <begin position="1259"/>
        <end position="1447"/>
    </location>
</feature>
<evidence type="ECO:0000313" key="4">
    <source>
        <dbReference type="EMBL" id="KAJ1911705.1"/>
    </source>
</evidence>
<feature type="region of interest" description="Disordered" evidence="2">
    <location>
        <begin position="556"/>
        <end position="580"/>
    </location>
</feature>
<dbReference type="PANTHER" id="PTHR21704">
    <property type="entry name" value="NIPPED-B-LIKE PROTEIN DELANGIN SCC2-RELATED"/>
    <property type="match status" value="1"/>
</dbReference>
<comment type="caution">
    <text evidence="4">The sequence shown here is derived from an EMBL/GenBank/DDBJ whole genome shotgun (WGS) entry which is preliminary data.</text>
</comment>
<dbReference type="GO" id="GO:0071169">
    <property type="term" value="P:establishment of protein localization to chromatin"/>
    <property type="evidence" value="ECO:0007669"/>
    <property type="project" value="TreeGrafter"/>
</dbReference>
<dbReference type="Pfam" id="PF20168">
    <property type="entry name" value="PDS5"/>
    <property type="match status" value="1"/>
</dbReference>
<dbReference type="PANTHER" id="PTHR21704:SF18">
    <property type="entry name" value="NIPPED-B-LIKE PROTEIN"/>
    <property type="match status" value="1"/>
</dbReference>
<dbReference type="Gene3D" id="1.25.10.10">
    <property type="entry name" value="Leucine-rich Repeat Variant"/>
    <property type="match status" value="1"/>
</dbReference>
<proteinExistence type="inferred from homology"/>
<feature type="region of interest" description="Disordered" evidence="2">
    <location>
        <begin position="1649"/>
        <end position="1684"/>
    </location>
</feature>
<dbReference type="InterPro" id="IPR024986">
    <property type="entry name" value="Nipped-B_C"/>
</dbReference>
<dbReference type="GO" id="GO:0061775">
    <property type="term" value="F:cohesin loader activity"/>
    <property type="evidence" value="ECO:0007669"/>
    <property type="project" value="InterPro"/>
</dbReference>
<feature type="compositionally biased region" description="Polar residues" evidence="2">
    <location>
        <begin position="564"/>
        <end position="575"/>
    </location>
</feature>
<dbReference type="GO" id="GO:0010468">
    <property type="term" value="P:regulation of gene expression"/>
    <property type="evidence" value="ECO:0007669"/>
    <property type="project" value="InterPro"/>
</dbReference>
<dbReference type="CDD" id="cd23958">
    <property type="entry name" value="SCC2"/>
    <property type="match status" value="1"/>
</dbReference>
<protein>
    <recommendedName>
        <fullName evidence="1">Sister chromatid cohesion protein</fullName>
    </recommendedName>
</protein>
<evidence type="ECO:0000313" key="5">
    <source>
        <dbReference type="Proteomes" id="UP001150569"/>
    </source>
</evidence>
<accession>A0A9W7ZL42</accession>
<keyword evidence="1" id="KW-0539">Nucleus</keyword>
<feature type="compositionally biased region" description="Polar residues" evidence="2">
    <location>
        <begin position="1601"/>
        <end position="1611"/>
    </location>
</feature>
<keyword evidence="5" id="KW-1185">Reference proteome</keyword>
<keyword evidence="1" id="KW-0677">Repeat</keyword>
<dbReference type="EMBL" id="JANBPT010000902">
    <property type="protein sequence ID" value="KAJ1911705.1"/>
    <property type="molecule type" value="Genomic_DNA"/>
</dbReference>
<dbReference type="Proteomes" id="UP001150569">
    <property type="component" value="Unassembled WGS sequence"/>
</dbReference>
<evidence type="ECO:0000259" key="3">
    <source>
        <dbReference type="Pfam" id="PF12830"/>
    </source>
</evidence>
<dbReference type="GO" id="GO:0140588">
    <property type="term" value="P:chromatin looping"/>
    <property type="evidence" value="ECO:0007669"/>
    <property type="project" value="InterPro"/>
</dbReference>
<name>A0A9W7ZL42_9FUNG</name>
<dbReference type="GO" id="GO:0090694">
    <property type="term" value="C:Scc2-Scc4 cohesin loading complex"/>
    <property type="evidence" value="ECO:0007669"/>
    <property type="project" value="TreeGrafter"/>
</dbReference>
<evidence type="ECO:0000256" key="1">
    <source>
        <dbReference type="RuleBase" id="RU364107"/>
    </source>
</evidence>
<dbReference type="InterPro" id="IPR016024">
    <property type="entry name" value="ARM-type_fold"/>
</dbReference>
<evidence type="ECO:0000256" key="2">
    <source>
        <dbReference type="SAM" id="MobiDB-lite"/>
    </source>
</evidence>
<organism evidence="4 5">
    <name type="scientific">Tieghemiomyces parasiticus</name>
    <dbReference type="NCBI Taxonomy" id="78921"/>
    <lineage>
        <taxon>Eukaryota</taxon>
        <taxon>Fungi</taxon>
        <taxon>Fungi incertae sedis</taxon>
        <taxon>Zoopagomycota</taxon>
        <taxon>Kickxellomycotina</taxon>
        <taxon>Dimargaritomycetes</taxon>
        <taxon>Dimargaritales</taxon>
        <taxon>Dimargaritaceae</taxon>
        <taxon>Tieghemiomyces</taxon>
    </lineage>
</organism>
<sequence length="1684" mass="182053">MPSATSARPGLPRELRDDIVKYRNGVLAHNGYAETSKLRPTGNLPVASPTKLGNDALMSPPLPPAGIVPAIAAPAVPSTDPRVPFIVDIPVSPPPLRPTAVSTTTSAPDLAFQHLDDFLNGLFAAEDALAGDATTTLLTGPLYPLDGGPHAGHLRPESLRRLRRYVDKAVQYQQMTRYDVDSLARLLKLLEPSVRRAEGVNLTAAMEAALPDVGPDGLTSEKASQALEVSIRTAANGLEAAVCVTTILTAHGLPKRLYHEDTLATTLEVLRGVLIGFAPPVVDVGDLAPTGRLTTDPRLKRMIAGLISGAQALLDGWAVLLTRHSFSDAIVIAAGYLAVPMVLIDTARTDGPLTPASAAALRLGAVATLRALYTRYPAQRVWILEEVLTSLLRVPTAVRVQRPFKVADARPLPIVSALILQLLHSCTEGSGPAAEVCTHDDGGGGDDPALWLVYCRTNLEAAAAGAGTVIKFLLHRGARGKAGNAAEYRTALEHLAEDALGVLGHPDWPAAELLLRVLVKHLLAVADDRKADPTLKALAVDQLGAVAARLHRWPELHATGETDGPTSSPTGNGPTEASELDRSRLTLITPSMRQIPPGEITASTAVRTVHQLWDDQRVVLAALLPPGTVSAESTAAASFYLNDWLVGSYTPLTKLTDDTFDESLPEVLRQLLARVGRWYRAQLARTRTGPSIPNSAEWDGGEVLAGTEACPLALAETLASRSPLYNSFDAILARILAALDLSAVALRTKALRALGQIVGHYPALLAQPNVKVALNQRLSDSSPAVRDAAVELVGRYLAGRPALVPQYYPALSARILDTGVSVRKRVLRLLRDVYTLDAAAALRVDLADRVLHRLHDEDPATAQLAARTLQDLWFPADEIPADADPEPAVGAAAAFRQLPPAIRARLTDRIGVLLGVIERGTGELLGEALTSLLQLASDTERLCLVWTYALHVEALMDHLLGLDEAADRTALARGATLLHHFCVAQPTLVTEAHLLALTPYLKDGAGATALLPPVLRTVQLALPALRHPAPALLTDVEKELLSLLGRAPQPVLNVAVPCLCRVVADLTRTYAYLTRVLRSCADQLGKAARNLAAGRPLGPAKPVMRLLVLLGLLCRHFDFDAVRANHPDRFPELHAYPEGQVKWRAFEHVVAFTRATLPRPVRLVALQSLGHLFLAYPTMMLHKDSRALMDHIMRGDNEDDELRLQLLRGFAEYLTLEQRRLAAQAGGSVAATNSTSTTLVDLSVLIGNAQELGEAGIGSSLMQCYLDDIIRCVLSPSQSLKLVATDVIACILTQGLAHPLKCVPILVALQTDPHLGLRDKATKLHVQLSTKFASFIHSRTIDAVRQAFEYQVQLKRTVDVPVTGYYLDHREGRPRARVENLYGLLRDKKGRRNDFLHAVVRTFDLDPRQLSPDQVDVRFCRFLADTLFSLDYKLLEEALYVIYCIQRLLAVSGLNLQHQFNHEFAYLTRVSICVAMLILVRDALKHTYAISEARCQQYTPSDPGAVKDKYLTRHAAAPMVLHWDRLPYVSKELTTDHDVQVQRLTYCQLVSDVSDAAPGTDPESDMSPVRPLKRADSLASGTGPGIESPDDSRRLPLAATTLPSNQRSETTALLDDPWATGPTFDHVPFRSVMRTANLAKAASEAVEFLISPPAPPSPLPKRAASPGSPTATDESKRPRISPPA</sequence>
<dbReference type="GO" id="GO:0034087">
    <property type="term" value="P:establishment of mitotic sister chromatid cohesion"/>
    <property type="evidence" value="ECO:0007669"/>
    <property type="project" value="TreeGrafter"/>
</dbReference>
<gene>
    <name evidence="4" type="primary">SCC2_2</name>
    <name evidence="4" type="ORF">IWQ60_010013</name>
</gene>
<dbReference type="GO" id="GO:1990414">
    <property type="term" value="P:replication-born double-strand break repair via sister chromatid exchange"/>
    <property type="evidence" value="ECO:0007669"/>
    <property type="project" value="TreeGrafter"/>
</dbReference>
<comment type="similarity">
    <text evidence="1">Belongs to the SCC2/Nipped-B family.</text>
</comment>
<keyword evidence="1" id="KW-0131">Cell cycle</keyword>
<dbReference type="SUPFAM" id="SSF48371">
    <property type="entry name" value="ARM repeat"/>
    <property type="match status" value="1"/>
</dbReference>
<dbReference type="OrthoDB" id="418242at2759"/>
<comment type="subcellular location">
    <subcellularLocation>
        <location evidence="1">Nucleus</location>
    </subcellularLocation>
</comment>
<reference evidence="4" key="1">
    <citation type="submission" date="2022-07" db="EMBL/GenBank/DDBJ databases">
        <title>Phylogenomic reconstructions and comparative analyses of Kickxellomycotina fungi.</title>
        <authorList>
            <person name="Reynolds N.K."/>
            <person name="Stajich J.E."/>
            <person name="Barry K."/>
            <person name="Grigoriev I.V."/>
            <person name="Crous P."/>
            <person name="Smith M.E."/>
        </authorList>
    </citation>
    <scope>NUCLEOTIDE SEQUENCE</scope>
    <source>
        <strain evidence="4">RSA 861</strain>
    </source>
</reference>
<feature type="region of interest" description="Disordered" evidence="2">
    <location>
        <begin position="1555"/>
        <end position="1619"/>
    </location>
</feature>
<dbReference type="InterPro" id="IPR011989">
    <property type="entry name" value="ARM-like"/>
</dbReference>
<dbReference type="InterPro" id="IPR033031">
    <property type="entry name" value="Scc2/Nipped-B"/>
</dbReference>
<dbReference type="GO" id="GO:0003682">
    <property type="term" value="F:chromatin binding"/>
    <property type="evidence" value="ECO:0007669"/>
    <property type="project" value="TreeGrafter"/>
</dbReference>